<dbReference type="InterPro" id="IPR044135">
    <property type="entry name" value="Met-tRNA-FMT_C"/>
</dbReference>
<comment type="function">
    <text evidence="5">Attaches a formyl group to the free amino group of methionyl-tRNA(fMet). The formyl group appears to play a dual role in the initiator identity of N-formylmethionyl-tRNA by promoting its recognition by IF2 and preventing the misappropriation of this tRNA by the elongation apparatus.</text>
</comment>
<evidence type="ECO:0000259" key="8">
    <source>
        <dbReference type="Pfam" id="PF02911"/>
    </source>
</evidence>
<accession>A0A2A2SGU6</accession>
<dbReference type="GO" id="GO:0005829">
    <property type="term" value="C:cytosol"/>
    <property type="evidence" value="ECO:0007669"/>
    <property type="project" value="TreeGrafter"/>
</dbReference>
<dbReference type="HAMAP" id="MF_00182">
    <property type="entry name" value="Formyl_trans"/>
    <property type="match status" value="1"/>
</dbReference>
<dbReference type="Pfam" id="PF00551">
    <property type="entry name" value="Formyl_trans_N"/>
    <property type="match status" value="1"/>
</dbReference>
<feature type="domain" description="Formyl transferase C-terminal" evidence="8">
    <location>
        <begin position="201"/>
        <end position="324"/>
    </location>
</feature>
<evidence type="ECO:0000256" key="5">
    <source>
        <dbReference type="HAMAP-Rule" id="MF_00182"/>
    </source>
</evidence>
<dbReference type="PANTHER" id="PTHR11138:SF5">
    <property type="entry name" value="METHIONYL-TRNA FORMYLTRANSFERASE, MITOCHONDRIAL"/>
    <property type="match status" value="1"/>
</dbReference>
<evidence type="ECO:0000256" key="1">
    <source>
        <dbReference type="ARBA" id="ARBA00010699"/>
    </source>
</evidence>
<evidence type="ECO:0000313" key="10">
    <source>
        <dbReference type="Proteomes" id="UP000218151"/>
    </source>
</evidence>
<dbReference type="RefSeq" id="WP_095996943.1">
    <property type="nucleotide sequence ID" value="NZ_NSLI01000002.1"/>
</dbReference>
<dbReference type="InterPro" id="IPR002376">
    <property type="entry name" value="Formyl_transf_N"/>
</dbReference>
<feature type="binding site" evidence="5">
    <location>
        <begin position="110"/>
        <end position="113"/>
    </location>
    <ligand>
        <name>(6S)-5,6,7,8-tetrahydrofolate</name>
        <dbReference type="ChEBI" id="CHEBI:57453"/>
    </ligand>
</feature>
<comment type="caution">
    <text evidence="9">The sequence shown here is derived from an EMBL/GenBank/DDBJ whole genome shotgun (WGS) entry which is preliminary data.</text>
</comment>
<dbReference type="PANTHER" id="PTHR11138">
    <property type="entry name" value="METHIONYL-TRNA FORMYLTRANSFERASE"/>
    <property type="match status" value="1"/>
</dbReference>
<reference evidence="10" key="1">
    <citation type="submission" date="2017-09" db="EMBL/GenBank/DDBJ databases">
        <authorList>
            <person name="Feng G."/>
            <person name="Zhu H."/>
        </authorList>
    </citation>
    <scope>NUCLEOTIDE SEQUENCE [LARGE SCALE GENOMIC DNA]</scope>
    <source>
        <strain evidence="10">1PNM-20</strain>
    </source>
</reference>
<protein>
    <recommendedName>
        <fullName evidence="2 5">Methionyl-tRNA formyltransferase</fullName>
        <ecNumber evidence="2 5">2.1.2.9</ecNumber>
    </recommendedName>
</protein>
<dbReference type="AlphaFoldDB" id="A0A2A2SGU6"/>
<dbReference type="InterPro" id="IPR005794">
    <property type="entry name" value="Fmt"/>
</dbReference>
<dbReference type="SUPFAM" id="SSF50486">
    <property type="entry name" value="FMT C-terminal domain-like"/>
    <property type="match status" value="1"/>
</dbReference>
<keyword evidence="4 5" id="KW-0648">Protein biosynthesis</keyword>
<keyword evidence="3 5" id="KW-0808">Transferase</keyword>
<dbReference type="Pfam" id="PF02911">
    <property type="entry name" value="Formyl_trans_C"/>
    <property type="match status" value="1"/>
</dbReference>
<evidence type="ECO:0000259" key="7">
    <source>
        <dbReference type="Pfam" id="PF00551"/>
    </source>
</evidence>
<evidence type="ECO:0000313" key="9">
    <source>
        <dbReference type="EMBL" id="PAX08433.1"/>
    </source>
</evidence>
<dbReference type="EC" id="2.1.2.9" evidence="2 5"/>
<dbReference type="Proteomes" id="UP000218151">
    <property type="component" value="Unassembled WGS sequence"/>
</dbReference>
<dbReference type="Gene3D" id="3.40.50.12230">
    <property type="match status" value="1"/>
</dbReference>
<evidence type="ECO:0000256" key="2">
    <source>
        <dbReference type="ARBA" id="ARBA00012261"/>
    </source>
</evidence>
<keyword evidence="10" id="KW-1185">Reference proteome</keyword>
<proteinExistence type="inferred from homology"/>
<dbReference type="SUPFAM" id="SSF53328">
    <property type="entry name" value="Formyltransferase"/>
    <property type="match status" value="1"/>
</dbReference>
<dbReference type="InterPro" id="IPR041711">
    <property type="entry name" value="Met-tRNA-FMT_N"/>
</dbReference>
<dbReference type="CDD" id="cd08704">
    <property type="entry name" value="Met_tRNA_FMT_C"/>
    <property type="match status" value="1"/>
</dbReference>
<organism evidence="9 10">
    <name type="scientific">Sphingomonas lenta</name>
    <dbReference type="NCBI Taxonomy" id="1141887"/>
    <lineage>
        <taxon>Bacteria</taxon>
        <taxon>Pseudomonadati</taxon>
        <taxon>Pseudomonadota</taxon>
        <taxon>Alphaproteobacteria</taxon>
        <taxon>Sphingomonadales</taxon>
        <taxon>Sphingomonadaceae</taxon>
        <taxon>Sphingomonas</taxon>
    </lineage>
</organism>
<sequence length="332" mass="34986">MRLIFMGTPDFAVPVLDELVEAGHELAAVYTQPPRPGGRRGRQLVPSPVQARAEALGIEVRSPTSLRKAEAQEAFAALRADAAVVAAYGLILPQAVLDAPRYGCLNVHASLLPRWRGAAPIQRAILAGDAETGVGIMQMEAGLDTGPVRLEGRTPVAGKNAGELTAELSAMGARLMVEVLGDLDAHPPAPQPDEGVTYAPKIEKAEARLDFTQSAAEVERQVRAFAPAPGAWFEVTGERVKVLACDLLPLPSGERGEAAQQRGERGSADAVAYFPSPRPSPRRGEGVVLDDRLTIACADGAIRPTLVQRAGRGVTSAADLLRGFPIPAGTRL</sequence>
<dbReference type="GO" id="GO:0004479">
    <property type="term" value="F:methionyl-tRNA formyltransferase activity"/>
    <property type="evidence" value="ECO:0007669"/>
    <property type="project" value="UniProtKB-UniRule"/>
</dbReference>
<dbReference type="InterPro" id="IPR011034">
    <property type="entry name" value="Formyl_transferase-like_C_sf"/>
</dbReference>
<evidence type="ECO:0000256" key="4">
    <source>
        <dbReference type="ARBA" id="ARBA00022917"/>
    </source>
</evidence>
<dbReference type="OrthoDB" id="9802815at2"/>
<name>A0A2A2SGU6_9SPHN</name>
<comment type="catalytic activity">
    <reaction evidence="5">
        <text>L-methionyl-tRNA(fMet) + (6R)-10-formyltetrahydrofolate = N-formyl-L-methionyl-tRNA(fMet) + (6S)-5,6,7,8-tetrahydrofolate + H(+)</text>
        <dbReference type="Rhea" id="RHEA:24380"/>
        <dbReference type="Rhea" id="RHEA-COMP:9952"/>
        <dbReference type="Rhea" id="RHEA-COMP:9953"/>
        <dbReference type="ChEBI" id="CHEBI:15378"/>
        <dbReference type="ChEBI" id="CHEBI:57453"/>
        <dbReference type="ChEBI" id="CHEBI:78530"/>
        <dbReference type="ChEBI" id="CHEBI:78844"/>
        <dbReference type="ChEBI" id="CHEBI:195366"/>
        <dbReference type="EC" id="2.1.2.9"/>
    </reaction>
</comment>
<gene>
    <name evidence="5" type="primary">fmt</name>
    <name evidence="9" type="ORF">CKY28_03310</name>
</gene>
<dbReference type="NCBIfam" id="TIGR00460">
    <property type="entry name" value="fmt"/>
    <property type="match status" value="1"/>
</dbReference>
<dbReference type="InterPro" id="IPR005793">
    <property type="entry name" value="Formyl_trans_C"/>
</dbReference>
<dbReference type="InterPro" id="IPR036477">
    <property type="entry name" value="Formyl_transf_N_sf"/>
</dbReference>
<feature type="region of interest" description="Disordered" evidence="6">
    <location>
        <begin position="254"/>
        <end position="285"/>
    </location>
</feature>
<feature type="domain" description="Formyl transferase N-terminal" evidence="7">
    <location>
        <begin position="1"/>
        <end position="180"/>
    </location>
</feature>
<comment type="similarity">
    <text evidence="1 5">Belongs to the Fmt family.</text>
</comment>
<dbReference type="CDD" id="cd08646">
    <property type="entry name" value="FMT_core_Met-tRNA-FMT_N"/>
    <property type="match status" value="1"/>
</dbReference>
<evidence type="ECO:0000256" key="3">
    <source>
        <dbReference type="ARBA" id="ARBA00022679"/>
    </source>
</evidence>
<feature type="compositionally biased region" description="Basic and acidic residues" evidence="6">
    <location>
        <begin position="254"/>
        <end position="267"/>
    </location>
</feature>
<evidence type="ECO:0000256" key="6">
    <source>
        <dbReference type="SAM" id="MobiDB-lite"/>
    </source>
</evidence>
<dbReference type="EMBL" id="NSLI01000002">
    <property type="protein sequence ID" value="PAX08433.1"/>
    <property type="molecule type" value="Genomic_DNA"/>
</dbReference>